<sequence>MKISDKLPQFSSERVLIIASGQSEAVIYRAEKSMIYKREGIKQEIPKYTDREGLFRKSSRKGGRTETAAHGSVYENKKRYVKAKFVKNLIKRIREEQRGSPAGKVYLILPDFMAGEIERDLPGDLKRTIRLIRSGILTDSHPFDLIRTVRDFEGKDLGMRVPRNKDALKLMEKSSPEKL</sequence>
<evidence type="ECO:0000313" key="1">
    <source>
        <dbReference type="EMBL" id="OGF28168.1"/>
    </source>
</evidence>
<gene>
    <name evidence="1" type="ORF">A2227_06745</name>
</gene>
<reference evidence="1 2" key="1">
    <citation type="journal article" date="2016" name="Nat. Commun.">
        <title>Thousands of microbial genomes shed light on interconnected biogeochemical processes in an aquifer system.</title>
        <authorList>
            <person name="Anantharaman K."/>
            <person name="Brown C.T."/>
            <person name="Hug L.A."/>
            <person name="Sharon I."/>
            <person name="Castelle C.J."/>
            <person name="Probst A.J."/>
            <person name="Thomas B.C."/>
            <person name="Singh A."/>
            <person name="Wilkins M.J."/>
            <person name="Karaoz U."/>
            <person name="Brodie E.L."/>
            <person name="Williams K.H."/>
            <person name="Hubbard S.S."/>
            <person name="Banfield J.F."/>
        </authorList>
    </citation>
    <scope>NUCLEOTIDE SEQUENCE [LARGE SCALE GENOMIC DNA]</scope>
</reference>
<dbReference type="AlphaFoldDB" id="A0A1F5SN82"/>
<comment type="caution">
    <text evidence="1">The sequence shown here is derived from an EMBL/GenBank/DDBJ whole genome shotgun (WGS) entry which is preliminary data.</text>
</comment>
<name>A0A1F5SN82_9BACT</name>
<proteinExistence type="predicted"/>
<protein>
    <recommendedName>
        <fullName evidence="3">Host attachment protein</fullName>
    </recommendedName>
</protein>
<accession>A0A1F5SN82</accession>
<dbReference type="Proteomes" id="UP000178367">
    <property type="component" value="Unassembled WGS sequence"/>
</dbReference>
<evidence type="ECO:0000313" key="2">
    <source>
        <dbReference type="Proteomes" id="UP000178367"/>
    </source>
</evidence>
<dbReference type="EMBL" id="MFGB01000002">
    <property type="protein sequence ID" value="OGF28168.1"/>
    <property type="molecule type" value="Genomic_DNA"/>
</dbReference>
<evidence type="ECO:0008006" key="3">
    <source>
        <dbReference type="Google" id="ProtNLM"/>
    </source>
</evidence>
<organism evidence="1 2">
    <name type="scientific">Candidatus Falkowbacteria bacterium RIFOXYA2_FULL_47_19</name>
    <dbReference type="NCBI Taxonomy" id="1797994"/>
    <lineage>
        <taxon>Bacteria</taxon>
        <taxon>Candidatus Falkowiibacteriota</taxon>
    </lineage>
</organism>